<dbReference type="GeneID" id="30154269"/>
<evidence type="ECO:0000256" key="2">
    <source>
        <dbReference type="SAM" id="MobiDB-lite"/>
    </source>
</evidence>
<evidence type="ECO:0000313" key="3">
    <source>
        <dbReference type="EMBL" id="ODN80810.1"/>
    </source>
</evidence>
<accession>A0A1E3HWW2</accession>
<keyword evidence="4" id="KW-1185">Reference proteome</keyword>
<name>A0A1E3HWW2_9TREE</name>
<dbReference type="AlphaFoldDB" id="A0A1E3HWW2"/>
<organism evidence="3 4">
    <name type="scientific">Cryptococcus amylolentus CBS 6039</name>
    <dbReference type="NCBI Taxonomy" id="1295533"/>
    <lineage>
        <taxon>Eukaryota</taxon>
        <taxon>Fungi</taxon>
        <taxon>Dikarya</taxon>
        <taxon>Basidiomycota</taxon>
        <taxon>Agaricomycotina</taxon>
        <taxon>Tremellomycetes</taxon>
        <taxon>Tremellales</taxon>
        <taxon>Cryptococcaceae</taxon>
        <taxon>Cryptococcus</taxon>
    </lineage>
</organism>
<dbReference type="EMBL" id="AWGJ01000004">
    <property type="protein sequence ID" value="ODN80810.1"/>
    <property type="molecule type" value="Genomic_DNA"/>
</dbReference>
<dbReference type="Proteomes" id="UP000094065">
    <property type="component" value="Unassembled WGS sequence"/>
</dbReference>
<sequence>MDFHGHQVSLDPLPCDNIHSTPPPSNPGSDNDTYSLDGGPIAHEIPRSPEGMEEPWEERCQILMRENKLLKEICESWEDKCRAIESKQRYLAELSAICDAARLRDMKSELRNILDSIVREKEENMRALRELDRVRDDNLLESRKDIIPFPTSPHVSSELPPPSRGLSHRISNLLPARRHSMAPYNLERGRSRVARKVRSVTGTGPPPLGKRVSVEQRLTIENWRQKAGESEEVVMQTPTSLMRPLSPMSGDEWQEVMIAAVHPSDRIGIARTQSSSTDIGPLPAIEGVVLETRKVLPVKARPATKKYSSWLRRKVGK</sequence>
<feature type="region of interest" description="Disordered" evidence="2">
    <location>
        <begin position="11"/>
        <end position="54"/>
    </location>
</feature>
<comment type="caution">
    <text evidence="3">The sequence shown here is derived from an EMBL/GenBank/DDBJ whole genome shotgun (WGS) entry which is preliminary data.</text>
</comment>
<keyword evidence="1" id="KW-0175">Coiled coil</keyword>
<feature type="coiled-coil region" evidence="1">
    <location>
        <begin position="103"/>
        <end position="137"/>
    </location>
</feature>
<proteinExistence type="predicted"/>
<evidence type="ECO:0000256" key="1">
    <source>
        <dbReference type="SAM" id="Coils"/>
    </source>
</evidence>
<evidence type="ECO:0000313" key="4">
    <source>
        <dbReference type="Proteomes" id="UP000094065"/>
    </source>
</evidence>
<protein>
    <submittedName>
        <fullName evidence="3">Uncharacterized protein</fullName>
    </submittedName>
</protein>
<dbReference type="OrthoDB" id="10278432at2759"/>
<gene>
    <name evidence="3" type="ORF">L202_02960</name>
</gene>
<dbReference type="RefSeq" id="XP_018995376.1">
    <property type="nucleotide sequence ID" value="XM_019136707.1"/>
</dbReference>
<reference evidence="3 4" key="1">
    <citation type="submission" date="2016-06" db="EMBL/GenBank/DDBJ databases">
        <title>Evolution of pathogenesis and genome organization in the Tremellales.</title>
        <authorList>
            <person name="Cuomo C."/>
            <person name="Litvintseva A."/>
            <person name="Heitman J."/>
            <person name="Chen Y."/>
            <person name="Sun S."/>
            <person name="Springer D."/>
            <person name="Dromer F."/>
            <person name="Young S."/>
            <person name="Zeng Q."/>
            <person name="Chapman S."/>
            <person name="Gujja S."/>
            <person name="Saif S."/>
            <person name="Birren B."/>
        </authorList>
    </citation>
    <scope>NUCLEOTIDE SEQUENCE [LARGE SCALE GENOMIC DNA]</scope>
    <source>
        <strain evidence="3 4">CBS 6039</strain>
    </source>
</reference>